<feature type="region of interest" description="Disordered" evidence="1">
    <location>
        <begin position="29"/>
        <end position="59"/>
    </location>
</feature>
<protein>
    <submittedName>
        <fullName evidence="2">Uncharacterized protein</fullName>
    </submittedName>
</protein>
<gene>
    <name evidence="2" type="ORF">PGTG_18174</name>
</gene>
<evidence type="ECO:0000313" key="2">
    <source>
        <dbReference type="EMBL" id="EFP92084.2"/>
    </source>
</evidence>
<keyword evidence="3" id="KW-1185">Reference proteome</keyword>
<evidence type="ECO:0000313" key="3">
    <source>
        <dbReference type="Proteomes" id="UP000008783"/>
    </source>
</evidence>
<dbReference type="KEGG" id="pgr:PGTG_18174"/>
<name>E3L6A9_PUCGT</name>
<dbReference type="VEuPathDB" id="FungiDB:PGTG_18174"/>
<dbReference type="GeneID" id="10532042"/>
<dbReference type="HOGENOM" id="CLU_2441954_0_0_1"/>
<feature type="compositionally biased region" description="Basic residues" evidence="1">
    <location>
        <begin position="49"/>
        <end position="59"/>
    </location>
</feature>
<organism evidence="2 3">
    <name type="scientific">Puccinia graminis f. sp. tritici (strain CRL 75-36-700-3 / race SCCL)</name>
    <name type="common">Black stem rust fungus</name>
    <dbReference type="NCBI Taxonomy" id="418459"/>
    <lineage>
        <taxon>Eukaryota</taxon>
        <taxon>Fungi</taxon>
        <taxon>Dikarya</taxon>
        <taxon>Basidiomycota</taxon>
        <taxon>Pucciniomycotina</taxon>
        <taxon>Pucciniomycetes</taxon>
        <taxon>Pucciniales</taxon>
        <taxon>Pucciniaceae</taxon>
        <taxon>Puccinia</taxon>
    </lineage>
</organism>
<evidence type="ECO:0000256" key="1">
    <source>
        <dbReference type="SAM" id="MobiDB-lite"/>
    </source>
</evidence>
<dbReference type="RefSeq" id="XP_003336503.2">
    <property type="nucleotide sequence ID" value="XM_003336455.2"/>
</dbReference>
<dbReference type="AlphaFoldDB" id="E3L6A9"/>
<proteinExistence type="predicted"/>
<sequence length="90" mass="10270">MKPGNQTSPVPYPKVIAHTKPFEAEDLQNGLGKTDKEGIVTQNSMQKSGKSKKRRKKKIPVLKQASEENYLHPLKKDVIEIQKRLYDLQV</sequence>
<dbReference type="Proteomes" id="UP000008783">
    <property type="component" value="Unassembled WGS sequence"/>
</dbReference>
<reference key="1">
    <citation type="submission" date="2007-01" db="EMBL/GenBank/DDBJ databases">
        <title>The Genome Sequence of Puccinia graminis f. sp. tritici Strain CRL 75-36-700-3.</title>
        <authorList>
            <consortium name="The Broad Institute Genome Sequencing Platform"/>
            <person name="Birren B."/>
            <person name="Lander E."/>
            <person name="Galagan J."/>
            <person name="Nusbaum C."/>
            <person name="Devon K."/>
            <person name="Cuomo C."/>
            <person name="Jaffe D."/>
            <person name="Butler J."/>
            <person name="Alvarez P."/>
            <person name="Gnerre S."/>
            <person name="Grabherr M."/>
            <person name="Mauceli E."/>
            <person name="Brockman W."/>
            <person name="Young S."/>
            <person name="LaButti K."/>
            <person name="Sykes S."/>
            <person name="DeCaprio D."/>
            <person name="Crawford M."/>
            <person name="Koehrsen M."/>
            <person name="Engels R."/>
            <person name="Montgomery P."/>
            <person name="Pearson M."/>
            <person name="Howarth C."/>
            <person name="Larson L."/>
            <person name="White J."/>
            <person name="Zeng Q."/>
            <person name="Kodira C."/>
            <person name="Yandava C."/>
            <person name="Alvarado L."/>
            <person name="O'Leary S."/>
            <person name="Szabo L."/>
            <person name="Dean R."/>
            <person name="Schein J."/>
        </authorList>
    </citation>
    <scope>NUCLEOTIDE SEQUENCE</scope>
    <source>
        <strain>CRL 75-36-700-3</strain>
    </source>
</reference>
<reference evidence="3" key="2">
    <citation type="journal article" date="2011" name="Proc. Natl. Acad. Sci. U.S.A.">
        <title>Obligate biotrophy features unraveled by the genomic analysis of rust fungi.</title>
        <authorList>
            <person name="Duplessis S."/>
            <person name="Cuomo C.A."/>
            <person name="Lin Y.-C."/>
            <person name="Aerts A."/>
            <person name="Tisserant E."/>
            <person name="Veneault-Fourrey C."/>
            <person name="Joly D.L."/>
            <person name="Hacquard S."/>
            <person name="Amselem J."/>
            <person name="Cantarel B.L."/>
            <person name="Chiu R."/>
            <person name="Coutinho P.M."/>
            <person name="Feau N."/>
            <person name="Field M."/>
            <person name="Frey P."/>
            <person name="Gelhaye E."/>
            <person name="Goldberg J."/>
            <person name="Grabherr M.G."/>
            <person name="Kodira C.D."/>
            <person name="Kohler A."/>
            <person name="Kuees U."/>
            <person name="Lindquist E.A."/>
            <person name="Lucas S.M."/>
            <person name="Mago R."/>
            <person name="Mauceli E."/>
            <person name="Morin E."/>
            <person name="Murat C."/>
            <person name="Pangilinan J.L."/>
            <person name="Park R."/>
            <person name="Pearson M."/>
            <person name="Quesneville H."/>
            <person name="Rouhier N."/>
            <person name="Sakthikumar S."/>
            <person name="Salamov A.A."/>
            <person name="Schmutz J."/>
            <person name="Selles B."/>
            <person name="Shapiro H."/>
            <person name="Tanguay P."/>
            <person name="Tuskan G.A."/>
            <person name="Henrissat B."/>
            <person name="Van de Peer Y."/>
            <person name="Rouze P."/>
            <person name="Ellis J.G."/>
            <person name="Dodds P.N."/>
            <person name="Schein J.E."/>
            <person name="Zhong S."/>
            <person name="Hamelin R.C."/>
            <person name="Grigoriev I.V."/>
            <person name="Szabo L.J."/>
            <person name="Martin F."/>
        </authorList>
    </citation>
    <scope>NUCLEOTIDE SEQUENCE [LARGE SCALE GENOMIC DNA]</scope>
    <source>
        <strain evidence="3">CRL 75-36-700-3 / race SCCL</strain>
    </source>
</reference>
<dbReference type="InParanoid" id="E3L6A9"/>
<accession>E3L6A9</accession>
<dbReference type="EMBL" id="DS178357">
    <property type="protein sequence ID" value="EFP92084.2"/>
    <property type="molecule type" value="Genomic_DNA"/>
</dbReference>